<protein>
    <submittedName>
        <fullName evidence="2">Uncharacterized protein</fullName>
    </submittedName>
</protein>
<sequence>MSTDLSSDGVGTKHNSHRLLNQCSALFPPSTKKKKKPKKSSKKSPANSFSKSPPKSLSQANSKTVVKDLVPDDPSAVFDVQISKLVDAIAQQLRGVSDLVSDKAIDPSNKTMIDAPSSDPSSVRKTVIDDLLLDLSSVNKCSRGEATKKKTWRARNWWKKKKHRSNVDNMDKKLRVKKPIRKESEAKNKKNCLQEGDMKKENHGEGQRRSRKLWESLDVLSHERWRRSTATEQ</sequence>
<feature type="compositionally biased region" description="Low complexity" evidence="1">
    <location>
        <begin position="43"/>
        <end position="56"/>
    </location>
</feature>
<gene>
    <name evidence="2" type="ORF">DY000_02005679</name>
</gene>
<feature type="region of interest" description="Disordered" evidence="1">
    <location>
        <begin position="159"/>
        <end position="213"/>
    </location>
</feature>
<evidence type="ECO:0000313" key="3">
    <source>
        <dbReference type="Proteomes" id="UP000266723"/>
    </source>
</evidence>
<evidence type="ECO:0000313" key="2">
    <source>
        <dbReference type="EMBL" id="KAF3545492.1"/>
    </source>
</evidence>
<reference evidence="2 3" key="1">
    <citation type="journal article" date="2020" name="BMC Genomics">
        <title>Intraspecific diversification of the crop wild relative Brassica cretica Lam. using demographic model selection.</title>
        <authorList>
            <person name="Kioukis A."/>
            <person name="Michalopoulou V.A."/>
            <person name="Briers L."/>
            <person name="Pirintsos S."/>
            <person name="Studholme D.J."/>
            <person name="Pavlidis P."/>
            <person name="Sarris P.F."/>
        </authorList>
    </citation>
    <scope>NUCLEOTIDE SEQUENCE [LARGE SCALE GENOMIC DNA]</scope>
    <source>
        <strain evidence="3">cv. PFS-1207/04</strain>
    </source>
</reference>
<accession>A0ABQ7C2U5</accession>
<feature type="compositionally biased region" description="Basic residues" evidence="1">
    <location>
        <begin position="31"/>
        <end position="42"/>
    </location>
</feature>
<dbReference type="EMBL" id="QGKV02000832">
    <property type="protein sequence ID" value="KAF3545492.1"/>
    <property type="molecule type" value="Genomic_DNA"/>
</dbReference>
<evidence type="ECO:0000256" key="1">
    <source>
        <dbReference type="SAM" id="MobiDB-lite"/>
    </source>
</evidence>
<dbReference type="Proteomes" id="UP000266723">
    <property type="component" value="Unassembled WGS sequence"/>
</dbReference>
<name>A0ABQ7C2U5_BRACR</name>
<proteinExistence type="predicted"/>
<keyword evidence="3" id="KW-1185">Reference proteome</keyword>
<organism evidence="2 3">
    <name type="scientific">Brassica cretica</name>
    <name type="common">Mustard</name>
    <dbReference type="NCBI Taxonomy" id="69181"/>
    <lineage>
        <taxon>Eukaryota</taxon>
        <taxon>Viridiplantae</taxon>
        <taxon>Streptophyta</taxon>
        <taxon>Embryophyta</taxon>
        <taxon>Tracheophyta</taxon>
        <taxon>Spermatophyta</taxon>
        <taxon>Magnoliopsida</taxon>
        <taxon>eudicotyledons</taxon>
        <taxon>Gunneridae</taxon>
        <taxon>Pentapetalae</taxon>
        <taxon>rosids</taxon>
        <taxon>malvids</taxon>
        <taxon>Brassicales</taxon>
        <taxon>Brassicaceae</taxon>
        <taxon>Brassiceae</taxon>
        <taxon>Brassica</taxon>
    </lineage>
</organism>
<feature type="region of interest" description="Disordered" evidence="1">
    <location>
        <begin position="1"/>
        <end position="66"/>
    </location>
</feature>
<feature type="compositionally biased region" description="Basic and acidic residues" evidence="1">
    <location>
        <begin position="196"/>
        <end position="213"/>
    </location>
</feature>
<comment type="caution">
    <text evidence="2">The sequence shown here is derived from an EMBL/GenBank/DDBJ whole genome shotgun (WGS) entry which is preliminary data.</text>
</comment>